<dbReference type="Pfam" id="PF00707">
    <property type="entry name" value="IF3_C"/>
    <property type="match status" value="1"/>
</dbReference>
<dbReference type="PANTHER" id="PTHR10938:SF0">
    <property type="entry name" value="TRANSLATION INITIATION FACTOR IF-3, MITOCHONDRIAL"/>
    <property type="match status" value="1"/>
</dbReference>
<feature type="domain" description="Translation initiation factor 3 C-terminal" evidence="7">
    <location>
        <begin position="47"/>
        <end position="131"/>
    </location>
</feature>
<dbReference type="GO" id="GO:0005829">
    <property type="term" value="C:cytosol"/>
    <property type="evidence" value="ECO:0007669"/>
    <property type="project" value="TreeGrafter"/>
</dbReference>
<feature type="domain" description="Translation initiation factor 3 N-terminal" evidence="8">
    <location>
        <begin position="1"/>
        <end position="39"/>
    </location>
</feature>
<dbReference type="InterPro" id="IPR001288">
    <property type="entry name" value="Translation_initiation_fac_3"/>
</dbReference>
<accession>A0A6J4VNT1</accession>
<gene>
    <name evidence="9" type="ORF">AVDCRST_MAG87-3542</name>
</gene>
<protein>
    <recommendedName>
        <fullName evidence="4 5">Translation initiation factor IF-3</fullName>
    </recommendedName>
</protein>
<evidence type="ECO:0000259" key="7">
    <source>
        <dbReference type="Pfam" id="PF00707"/>
    </source>
</evidence>
<keyword evidence="3 5" id="KW-0648">Protein biosynthesis</keyword>
<dbReference type="NCBIfam" id="TIGR00168">
    <property type="entry name" value="infC"/>
    <property type="match status" value="1"/>
</dbReference>
<dbReference type="Pfam" id="PF05198">
    <property type="entry name" value="IF3_N"/>
    <property type="match status" value="1"/>
</dbReference>
<evidence type="ECO:0000313" key="9">
    <source>
        <dbReference type="EMBL" id="CAA9582527.1"/>
    </source>
</evidence>
<evidence type="ECO:0000256" key="4">
    <source>
        <dbReference type="NCBIfam" id="TIGR00168"/>
    </source>
</evidence>
<dbReference type="Gene3D" id="3.10.20.80">
    <property type="entry name" value="Translation initiation factor 3 (IF-3), N-terminal domain"/>
    <property type="match status" value="1"/>
</dbReference>
<dbReference type="InterPro" id="IPR036787">
    <property type="entry name" value="T_IF-3_N_sf"/>
</dbReference>
<dbReference type="InterPro" id="IPR036788">
    <property type="entry name" value="T_IF-3_C_sf"/>
</dbReference>
<dbReference type="SUPFAM" id="SSF54364">
    <property type="entry name" value="Translation initiation factor IF3, N-terminal domain"/>
    <property type="match status" value="1"/>
</dbReference>
<comment type="function">
    <text evidence="5">IF-3 binds to the 30S ribosomal subunit and shifts the equilibrium between 70S ribosomes and their 50S and 30S subunits in favor of the free subunits, thus enhancing the availability of 30S subunits on which protein synthesis initiation begins.</text>
</comment>
<dbReference type="PANTHER" id="PTHR10938">
    <property type="entry name" value="TRANSLATION INITIATION FACTOR IF-3"/>
    <property type="match status" value="1"/>
</dbReference>
<evidence type="ECO:0000256" key="1">
    <source>
        <dbReference type="ARBA" id="ARBA00005439"/>
    </source>
</evidence>
<reference evidence="9" key="1">
    <citation type="submission" date="2020-02" db="EMBL/GenBank/DDBJ databases">
        <authorList>
            <person name="Meier V. D."/>
        </authorList>
    </citation>
    <scope>NUCLEOTIDE SEQUENCE</scope>
    <source>
        <strain evidence="9">AVDCRST_MAG87</strain>
    </source>
</reference>
<organism evidence="9">
    <name type="scientific">uncultured Thermomicrobiales bacterium</name>
    <dbReference type="NCBI Taxonomy" id="1645740"/>
    <lineage>
        <taxon>Bacteria</taxon>
        <taxon>Pseudomonadati</taxon>
        <taxon>Thermomicrobiota</taxon>
        <taxon>Thermomicrobia</taxon>
        <taxon>Thermomicrobiales</taxon>
        <taxon>environmental samples</taxon>
    </lineage>
</organism>
<dbReference type="GO" id="GO:0016020">
    <property type="term" value="C:membrane"/>
    <property type="evidence" value="ECO:0007669"/>
    <property type="project" value="TreeGrafter"/>
</dbReference>
<dbReference type="SUPFAM" id="SSF55200">
    <property type="entry name" value="Translation initiation factor IF3, C-terminal domain"/>
    <property type="match status" value="1"/>
</dbReference>
<dbReference type="PROSITE" id="PS00938">
    <property type="entry name" value="IF3"/>
    <property type="match status" value="1"/>
</dbReference>
<dbReference type="AlphaFoldDB" id="A0A6J4VNT1"/>
<sequence>MARERGLDLVEVAPNAIPPVCRLMDYGKFRYEQSRKERDSRRNQHVVELKEIRIQPKIGDHDLETKSRQAAKFLDAGDKVKFTVRFRGREMAHPEIGRGLLDQLVEMLRSTSTVEQTPRLEGRTMTLYLAPVKPKLAPSERPSSARVTGDDVPVEGDTDLGDVSQVVASGSGADTAPATAGPTTAPVTVSSDSEPTAE</sequence>
<evidence type="ECO:0000256" key="2">
    <source>
        <dbReference type="ARBA" id="ARBA00022540"/>
    </source>
</evidence>
<evidence type="ECO:0000259" key="8">
    <source>
        <dbReference type="Pfam" id="PF05198"/>
    </source>
</evidence>
<dbReference type="InterPro" id="IPR019813">
    <property type="entry name" value="Translation_initiation_fac3_CS"/>
</dbReference>
<name>A0A6J4VNT1_9BACT</name>
<comment type="similarity">
    <text evidence="1 5">Belongs to the IF-3 family.</text>
</comment>
<dbReference type="EMBL" id="CADCWJ010000775">
    <property type="protein sequence ID" value="CAA9582527.1"/>
    <property type="molecule type" value="Genomic_DNA"/>
</dbReference>
<proteinExistence type="inferred from homology"/>
<keyword evidence="2 5" id="KW-0396">Initiation factor</keyword>
<feature type="compositionally biased region" description="Low complexity" evidence="6">
    <location>
        <begin position="168"/>
        <end position="190"/>
    </location>
</feature>
<dbReference type="FunFam" id="3.30.110.10:FF:000001">
    <property type="entry name" value="Translation initiation factor IF-3"/>
    <property type="match status" value="1"/>
</dbReference>
<comment type="subunit">
    <text evidence="5">Monomer.</text>
</comment>
<evidence type="ECO:0000256" key="5">
    <source>
        <dbReference type="RuleBase" id="RU000646"/>
    </source>
</evidence>
<dbReference type="Gene3D" id="3.30.110.10">
    <property type="entry name" value="Translation initiation factor 3 (IF-3), C-terminal domain"/>
    <property type="match status" value="1"/>
</dbReference>
<dbReference type="InterPro" id="IPR019814">
    <property type="entry name" value="Translation_initiation_fac_3_N"/>
</dbReference>
<evidence type="ECO:0000256" key="3">
    <source>
        <dbReference type="ARBA" id="ARBA00022917"/>
    </source>
</evidence>
<dbReference type="InterPro" id="IPR019815">
    <property type="entry name" value="Translation_initiation_fac_3_C"/>
</dbReference>
<dbReference type="GO" id="GO:0003743">
    <property type="term" value="F:translation initiation factor activity"/>
    <property type="evidence" value="ECO:0007669"/>
    <property type="project" value="UniProtKB-UniRule"/>
</dbReference>
<comment type="subcellular location">
    <subcellularLocation>
        <location evidence="5">Cytoplasm</location>
    </subcellularLocation>
</comment>
<dbReference type="GO" id="GO:0043022">
    <property type="term" value="F:ribosome binding"/>
    <property type="evidence" value="ECO:0007669"/>
    <property type="project" value="TreeGrafter"/>
</dbReference>
<evidence type="ECO:0000256" key="6">
    <source>
        <dbReference type="SAM" id="MobiDB-lite"/>
    </source>
</evidence>
<dbReference type="GO" id="GO:0032790">
    <property type="term" value="P:ribosome disassembly"/>
    <property type="evidence" value="ECO:0007669"/>
    <property type="project" value="TreeGrafter"/>
</dbReference>
<feature type="region of interest" description="Disordered" evidence="6">
    <location>
        <begin position="133"/>
        <end position="198"/>
    </location>
</feature>